<dbReference type="Pfam" id="PF01459">
    <property type="entry name" value="Porin_3"/>
    <property type="match status" value="1"/>
</dbReference>
<dbReference type="PANTHER" id="PTHR10802">
    <property type="entry name" value="MITOCHONDRIAL IMPORT RECEPTOR SUBUNIT TOM40"/>
    <property type="match status" value="1"/>
</dbReference>
<evidence type="ECO:0000256" key="3">
    <source>
        <dbReference type="ARBA" id="ARBA00022448"/>
    </source>
</evidence>
<keyword evidence="6" id="KW-1000">Mitochondrion outer membrane</keyword>
<proteinExistence type="predicted"/>
<evidence type="ECO:0000256" key="5">
    <source>
        <dbReference type="ARBA" id="ARBA00022692"/>
    </source>
</evidence>
<dbReference type="InterPro" id="IPR037930">
    <property type="entry name" value="Tom40"/>
</dbReference>
<sequence>LMSTAAPAATAPAGAPANNLANSTEKSTATAPATTSNNPGSLEDLHRKCREIFPMCFDGARVMLTKPFSSHFHVTHTLSISPQNTGYRFGATYVGTKTTQVEGETFPVLLADTDISGNTSATFLHQFADRWRLKEEKEGSRYGVNE</sequence>
<feature type="compositionally biased region" description="Low complexity" evidence="8">
    <location>
        <begin position="1"/>
        <end position="39"/>
    </location>
</feature>
<evidence type="ECO:0000256" key="7">
    <source>
        <dbReference type="ARBA" id="ARBA00023136"/>
    </source>
</evidence>
<name>A0A183EA11_9BILA</name>
<feature type="region of interest" description="Disordered" evidence="8">
    <location>
        <begin position="1"/>
        <end position="42"/>
    </location>
</feature>
<evidence type="ECO:0000256" key="2">
    <source>
        <dbReference type="ARBA" id="ARBA00004294"/>
    </source>
</evidence>
<dbReference type="WBParaSite" id="GPUH_0001782601-mRNA-1">
    <property type="protein sequence ID" value="GPUH_0001782601-mRNA-1"/>
    <property type="gene ID" value="GPUH_0001782601"/>
</dbReference>
<reference evidence="9" key="1">
    <citation type="submission" date="2016-06" db="UniProtKB">
        <authorList>
            <consortium name="WormBaseParasite"/>
        </authorList>
    </citation>
    <scope>IDENTIFICATION</scope>
</reference>
<dbReference type="GO" id="GO:0030150">
    <property type="term" value="P:protein import into mitochondrial matrix"/>
    <property type="evidence" value="ECO:0007669"/>
    <property type="project" value="InterPro"/>
</dbReference>
<keyword evidence="7" id="KW-0472">Membrane</keyword>
<keyword evidence="3" id="KW-0813">Transport</keyword>
<evidence type="ECO:0000256" key="6">
    <source>
        <dbReference type="ARBA" id="ARBA00022787"/>
    </source>
</evidence>
<keyword evidence="6" id="KW-0496">Mitochondrion</keyword>
<comment type="subcellular location">
    <subcellularLocation>
        <location evidence="1">Membrane</location>
        <topology evidence="1">Multi-pass membrane protein</topology>
    </subcellularLocation>
    <subcellularLocation>
        <location evidence="2">Mitochondrion outer membrane</location>
    </subcellularLocation>
</comment>
<keyword evidence="5" id="KW-0812">Transmembrane</keyword>
<evidence type="ECO:0000256" key="4">
    <source>
        <dbReference type="ARBA" id="ARBA00022452"/>
    </source>
</evidence>
<evidence type="ECO:0000313" key="9">
    <source>
        <dbReference type="WBParaSite" id="GPUH_0001782601-mRNA-1"/>
    </source>
</evidence>
<dbReference type="GO" id="GO:0008320">
    <property type="term" value="F:protein transmembrane transporter activity"/>
    <property type="evidence" value="ECO:0007669"/>
    <property type="project" value="InterPro"/>
</dbReference>
<dbReference type="InterPro" id="IPR027246">
    <property type="entry name" value="Porin_Euk/Tom40"/>
</dbReference>
<dbReference type="GO" id="GO:0005741">
    <property type="term" value="C:mitochondrial outer membrane"/>
    <property type="evidence" value="ECO:0007669"/>
    <property type="project" value="UniProtKB-SubCell"/>
</dbReference>
<evidence type="ECO:0000256" key="8">
    <source>
        <dbReference type="SAM" id="MobiDB-lite"/>
    </source>
</evidence>
<dbReference type="AlphaFoldDB" id="A0A183EA11"/>
<protein>
    <submittedName>
        <fullName evidence="9">TLDc domain-containing protein</fullName>
    </submittedName>
</protein>
<evidence type="ECO:0000256" key="1">
    <source>
        <dbReference type="ARBA" id="ARBA00004141"/>
    </source>
</evidence>
<organism evidence="9">
    <name type="scientific">Gongylonema pulchrum</name>
    <dbReference type="NCBI Taxonomy" id="637853"/>
    <lineage>
        <taxon>Eukaryota</taxon>
        <taxon>Metazoa</taxon>
        <taxon>Ecdysozoa</taxon>
        <taxon>Nematoda</taxon>
        <taxon>Chromadorea</taxon>
        <taxon>Rhabditida</taxon>
        <taxon>Spirurina</taxon>
        <taxon>Spiruromorpha</taxon>
        <taxon>Spiruroidea</taxon>
        <taxon>Gongylonematidae</taxon>
        <taxon>Gongylonema</taxon>
    </lineage>
</organism>
<accession>A0A183EA11</accession>
<keyword evidence="4" id="KW-1134">Transmembrane beta strand</keyword>